<sequence>MLFFQTIKRELVESQREKSLMGHFEVLVNLGCDAQNDQIKQTLQYQNVHCITMLNKRMFKI</sequence>
<evidence type="ECO:0000313" key="1">
    <source>
        <dbReference type="EMBL" id="RNA39140.1"/>
    </source>
</evidence>
<evidence type="ECO:0000313" key="2">
    <source>
        <dbReference type="Proteomes" id="UP000276133"/>
    </source>
</evidence>
<name>A0A3M7SU68_BRAPC</name>
<proteinExistence type="predicted"/>
<protein>
    <submittedName>
        <fullName evidence="1">Uncharacterized protein</fullName>
    </submittedName>
</protein>
<gene>
    <name evidence="1" type="ORF">BpHYR1_020511</name>
</gene>
<dbReference type="EMBL" id="REGN01000782">
    <property type="protein sequence ID" value="RNA39140.1"/>
    <property type="molecule type" value="Genomic_DNA"/>
</dbReference>
<organism evidence="1 2">
    <name type="scientific">Brachionus plicatilis</name>
    <name type="common">Marine rotifer</name>
    <name type="synonym">Brachionus muelleri</name>
    <dbReference type="NCBI Taxonomy" id="10195"/>
    <lineage>
        <taxon>Eukaryota</taxon>
        <taxon>Metazoa</taxon>
        <taxon>Spiralia</taxon>
        <taxon>Gnathifera</taxon>
        <taxon>Rotifera</taxon>
        <taxon>Eurotatoria</taxon>
        <taxon>Monogononta</taxon>
        <taxon>Pseudotrocha</taxon>
        <taxon>Ploima</taxon>
        <taxon>Brachionidae</taxon>
        <taxon>Brachionus</taxon>
    </lineage>
</organism>
<keyword evidence="2" id="KW-1185">Reference proteome</keyword>
<comment type="caution">
    <text evidence="1">The sequence shown here is derived from an EMBL/GenBank/DDBJ whole genome shotgun (WGS) entry which is preliminary data.</text>
</comment>
<dbReference type="AlphaFoldDB" id="A0A3M7SU68"/>
<dbReference type="Proteomes" id="UP000276133">
    <property type="component" value="Unassembled WGS sequence"/>
</dbReference>
<reference evidence="1 2" key="1">
    <citation type="journal article" date="2018" name="Sci. Rep.">
        <title>Genomic signatures of local adaptation to the degree of environmental predictability in rotifers.</title>
        <authorList>
            <person name="Franch-Gras L."/>
            <person name="Hahn C."/>
            <person name="Garcia-Roger E.M."/>
            <person name="Carmona M.J."/>
            <person name="Serra M."/>
            <person name="Gomez A."/>
        </authorList>
    </citation>
    <scope>NUCLEOTIDE SEQUENCE [LARGE SCALE GENOMIC DNA]</scope>
    <source>
        <strain evidence="1">HYR1</strain>
    </source>
</reference>
<accession>A0A3M7SU68</accession>